<gene>
    <name evidence="2" type="ORF">R3Q59_02120</name>
</gene>
<evidence type="ECO:0000256" key="1">
    <source>
        <dbReference type="SAM" id="MobiDB-lite"/>
    </source>
</evidence>
<protein>
    <submittedName>
        <fullName evidence="2">Uncharacterized protein</fullName>
    </submittedName>
</protein>
<evidence type="ECO:0000313" key="3">
    <source>
        <dbReference type="Proteomes" id="UP001185737"/>
    </source>
</evidence>
<accession>A0ABU4C7C1</accession>
<comment type="caution">
    <text evidence="2">The sequence shown here is derived from an EMBL/GenBank/DDBJ whole genome shotgun (WGS) entry which is preliminary data.</text>
</comment>
<reference evidence="2 3" key="1">
    <citation type="submission" date="2023-10" db="EMBL/GenBank/DDBJ databases">
        <title>Development of a sustainable strategy for remediation of hydrocarbon-contaminated territories based on the waste exchange concept.</title>
        <authorList>
            <person name="Krivoruchko A."/>
        </authorList>
    </citation>
    <scope>NUCLEOTIDE SEQUENCE [LARGE SCALE GENOMIC DNA]</scope>
    <source>
        <strain evidence="2 3">IEGM 60</strain>
    </source>
</reference>
<name>A0ABU4C7C1_RHOJO</name>
<keyword evidence="3" id="KW-1185">Reference proteome</keyword>
<evidence type="ECO:0000313" key="2">
    <source>
        <dbReference type="EMBL" id="MDV6279302.1"/>
    </source>
</evidence>
<sequence>MTLANMVTELNATVIPERSERQVVWPWHELDYAVLEADSDHILADALTPQAVVLLARLATTPAGPPRPSPPASMGWTVSAPPVPEIQATQRSPPTPGKSLRKSMFRM</sequence>
<organism evidence="2 3">
    <name type="scientific">Rhodococcus jostii</name>
    <dbReference type="NCBI Taxonomy" id="132919"/>
    <lineage>
        <taxon>Bacteria</taxon>
        <taxon>Bacillati</taxon>
        <taxon>Actinomycetota</taxon>
        <taxon>Actinomycetes</taxon>
        <taxon>Mycobacteriales</taxon>
        <taxon>Nocardiaceae</taxon>
        <taxon>Rhodococcus</taxon>
    </lineage>
</organism>
<dbReference type="EMBL" id="JAWLKA010000001">
    <property type="protein sequence ID" value="MDV6279302.1"/>
    <property type="molecule type" value="Genomic_DNA"/>
</dbReference>
<dbReference type="RefSeq" id="WP_280783731.1">
    <property type="nucleotide sequence ID" value="NZ_JAWLKA010000001.1"/>
</dbReference>
<feature type="region of interest" description="Disordered" evidence="1">
    <location>
        <begin position="61"/>
        <end position="107"/>
    </location>
</feature>
<dbReference type="Proteomes" id="UP001185737">
    <property type="component" value="Unassembled WGS sequence"/>
</dbReference>
<proteinExistence type="predicted"/>